<evidence type="ECO:0000313" key="2">
    <source>
        <dbReference type="Proteomes" id="UP001550739"/>
    </source>
</evidence>
<protein>
    <submittedName>
        <fullName evidence="1">Histidine phosphatase family protein</fullName>
    </submittedName>
</protein>
<dbReference type="Gene3D" id="3.40.50.1240">
    <property type="entry name" value="Phosphoglycerate mutase-like"/>
    <property type="match status" value="1"/>
</dbReference>
<reference evidence="1 2" key="1">
    <citation type="submission" date="2024-06" db="EMBL/GenBank/DDBJ databases">
        <title>The Natural Products Discovery Center: Release of the First 8490 Sequenced Strains for Exploring Actinobacteria Biosynthetic Diversity.</title>
        <authorList>
            <person name="Kalkreuter E."/>
            <person name="Kautsar S.A."/>
            <person name="Yang D."/>
            <person name="Bader C.D."/>
            <person name="Teijaro C.N."/>
            <person name="Fluegel L."/>
            <person name="Davis C.M."/>
            <person name="Simpson J.R."/>
            <person name="Lauterbach L."/>
            <person name="Steele A.D."/>
            <person name="Gui C."/>
            <person name="Meng S."/>
            <person name="Li G."/>
            <person name="Viehrig K."/>
            <person name="Ye F."/>
            <person name="Su P."/>
            <person name="Kiefer A.F."/>
            <person name="Nichols A."/>
            <person name="Cepeda A.J."/>
            <person name="Yan W."/>
            <person name="Fan B."/>
            <person name="Jiang Y."/>
            <person name="Adhikari A."/>
            <person name="Zheng C.-J."/>
            <person name="Schuster L."/>
            <person name="Cowan T.M."/>
            <person name="Smanski M.J."/>
            <person name="Chevrette M.G."/>
            <person name="De Carvalho L.P.S."/>
            <person name="Shen B."/>
        </authorList>
    </citation>
    <scope>NUCLEOTIDE SEQUENCE [LARGE SCALE GENOMIC DNA]</scope>
    <source>
        <strain evidence="1 2">NPDC033843</strain>
    </source>
</reference>
<comment type="caution">
    <text evidence="1">The sequence shown here is derived from an EMBL/GenBank/DDBJ whole genome shotgun (WGS) entry which is preliminary data.</text>
</comment>
<evidence type="ECO:0000313" key="1">
    <source>
        <dbReference type="EMBL" id="MEU3786747.1"/>
    </source>
</evidence>
<dbReference type="SUPFAM" id="SSF53254">
    <property type="entry name" value="Phosphoglycerate mutase-like"/>
    <property type="match status" value="1"/>
</dbReference>
<dbReference type="Pfam" id="PF00300">
    <property type="entry name" value="His_Phos_1"/>
    <property type="match status" value="1"/>
</dbReference>
<dbReference type="InterPro" id="IPR029033">
    <property type="entry name" value="His_PPase_superfam"/>
</dbReference>
<dbReference type="PANTHER" id="PTHR47623:SF1">
    <property type="entry name" value="OS09G0287300 PROTEIN"/>
    <property type="match status" value="1"/>
</dbReference>
<gene>
    <name evidence="1" type="ORF">AB0E89_40530</name>
</gene>
<proteinExistence type="predicted"/>
<dbReference type="InterPro" id="IPR013078">
    <property type="entry name" value="His_Pase_superF_clade-1"/>
</dbReference>
<dbReference type="CDD" id="cd07067">
    <property type="entry name" value="HP_PGM_like"/>
    <property type="match status" value="1"/>
</dbReference>
<organism evidence="1 2">
    <name type="scientific">Streptomyces sp. 900129855</name>
    <dbReference type="NCBI Taxonomy" id="3155129"/>
    <lineage>
        <taxon>Bacteria</taxon>
        <taxon>Bacillati</taxon>
        <taxon>Actinomycetota</taxon>
        <taxon>Actinomycetes</taxon>
        <taxon>Kitasatosporales</taxon>
        <taxon>Streptomycetaceae</taxon>
        <taxon>Streptomyces</taxon>
    </lineage>
</organism>
<dbReference type="RefSeq" id="WP_361708913.1">
    <property type="nucleotide sequence ID" value="NZ_JBEZVE010000031.1"/>
</dbReference>
<name>A0ABV2ZW00_9ACTN</name>
<dbReference type="Proteomes" id="UP001550739">
    <property type="component" value="Unassembled WGS sequence"/>
</dbReference>
<accession>A0ABV2ZW00</accession>
<dbReference type="SMART" id="SM00855">
    <property type="entry name" value="PGAM"/>
    <property type="match status" value="1"/>
</dbReference>
<sequence>MTGPVGRGPRRLVVVRHAKSAWPDGVPDHERPLAPRGRRDAPAAGRALAAADCLPDLALCSTAVRARDTWDLAAAQWPGPTPPVRFDPRLYAADPPELLDVVHETPAEVGTLLLVGHNPGLEELVLDLAGDGLDDALDEVRLKFPTSAVAVLAWHGPDWRALTPGTALLTSMTVPRGKKPPDGDS</sequence>
<dbReference type="EMBL" id="JBEZVE010000031">
    <property type="protein sequence ID" value="MEU3786747.1"/>
    <property type="molecule type" value="Genomic_DNA"/>
</dbReference>
<keyword evidence="2" id="KW-1185">Reference proteome</keyword>
<dbReference type="PANTHER" id="PTHR47623">
    <property type="entry name" value="OS09G0287300 PROTEIN"/>
    <property type="match status" value="1"/>
</dbReference>